<proteinExistence type="predicted"/>
<feature type="binding site" evidence="7">
    <location>
        <position position="107"/>
    </location>
    <ligand>
        <name>Cu cation</name>
        <dbReference type="ChEBI" id="CHEBI:23378"/>
    </ligand>
</feature>
<accession>A0AAN0NLE8</accession>
<sequence length="114" mass="12237">MTKLTRRDTFRLGAALAALPLTATVARADGHATTHIVVIKDFAFTPADIQINAGDSITWVNQDTARHSATDLNGAFDTGLLSQGQEVTMTFAGAGRFEYRCTPHAKMRGTITIS</sequence>
<dbReference type="GO" id="GO:0005507">
    <property type="term" value="F:copper ion binding"/>
    <property type="evidence" value="ECO:0007669"/>
    <property type="project" value="InterPro"/>
</dbReference>
<dbReference type="RefSeq" id="WP_342078170.1">
    <property type="nucleotide sequence ID" value="NZ_CP151767.2"/>
</dbReference>
<feature type="binding site" evidence="7">
    <location>
        <position position="67"/>
    </location>
    <ligand>
        <name>Cu cation</name>
        <dbReference type="ChEBI" id="CHEBI:23378"/>
    </ligand>
</feature>
<feature type="signal peptide" evidence="8">
    <location>
        <begin position="1"/>
        <end position="28"/>
    </location>
</feature>
<keyword evidence="5" id="KW-0249">Electron transport</keyword>
<evidence type="ECO:0000256" key="3">
    <source>
        <dbReference type="ARBA" id="ARBA00022723"/>
    </source>
</evidence>
<dbReference type="Gene3D" id="2.60.40.420">
    <property type="entry name" value="Cupredoxins - blue copper proteins"/>
    <property type="match status" value="1"/>
</dbReference>
<dbReference type="InterPro" id="IPR006311">
    <property type="entry name" value="TAT_signal"/>
</dbReference>
<dbReference type="GO" id="GO:0009055">
    <property type="term" value="F:electron transfer activity"/>
    <property type="evidence" value="ECO:0007669"/>
    <property type="project" value="InterPro"/>
</dbReference>
<reference evidence="11" key="1">
    <citation type="submission" date="2024-04" db="EMBL/GenBank/DDBJ databases">
        <title>Phylogenomic analyses of a clade within the roseobacter group suggest taxonomic reassignments of species of the genera Aestuariivita, Citreicella, Loktanella, Nautella, Pelagibaca, Ruegeria, Thalassobius, Thiobacimonas and Tropicibacter, and the proposal o.</title>
        <authorList>
            <person name="Jeon C.O."/>
        </authorList>
    </citation>
    <scope>NUCLEOTIDE SEQUENCE [LARGE SCALE GENOMIC DNA]</scope>
    <source>
        <strain evidence="11">SS1-5</strain>
    </source>
</reference>
<keyword evidence="6 7" id="KW-0186">Copper</keyword>
<evidence type="ECO:0000256" key="8">
    <source>
        <dbReference type="SAM" id="SignalP"/>
    </source>
</evidence>
<dbReference type="InterPro" id="IPR052721">
    <property type="entry name" value="ET_Amicyanin"/>
</dbReference>
<evidence type="ECO:0000259" key="9">
    <source>
        <dbReference type="Pfam" id="PF00127"/>
    </source>
</evidence>
<dbReference type="KEGG" id="yrh:AABB31_08435"/>
<keyword evidence="11" id="KW-1185">Reference proteome</keyword>
<dbReference type="PROSITE" id="PS51318">
    <property type="entry name" value="TAT"/>
    <property type="match status" value="1"/>
</dbReference>
<dbReference type="PANTHER" id="PTHR36507:SF1">
    <property type="entry name" value="BLL1555 PROTEIN"/>
    <property type="match status" value="1"/>
</dbReference>
<dbReference type="SUPFAM" id="SSF49503">
    <property type="entry name" value="Cupredoxins"/>
    <property type="match status" value="1"/>
</dbReference>
<comment type="cofactor">
    <cofactor evidence="7">
        <name>Cu cation</name>
        <dbReference type="ChEBI" id="CHEBI:23378"/>
    </cofactor>
    <text evidence="7">Binds 1 copper ion per subunit.</text>
</comment>
<dbReference type="Pfam" id="PF00127">
    <property type="entry name" value="Copper-bind"/>
    <property type="match status" value="1"/>
</dbReference>
<gene>
    <name evidence="10" type="ORF">AABB31_08435</name>
</gene>
<dbReference type="InterPro" id="IPR002386">
    <property type="entry name" value="Amicyanin/Pseudoazurin"/>
</dbReference>
<evidence type="ECO:0000256" key="5">
    <source>
        <dbReference type="ARBA" id="ARBA00022982"/>
    </source>
</evidence>
<keyword evidence="4" id="KW-0574">Periplasm</keyword>
<keyword evidence="3 7" id="KW-0479">Metal-binding</keyword>
<dbReference type="InterPro" id="IPR000923">
    <property type="entry name" value="BlueCu_1"/>
</dbReference>
<comment type="subcellular location">
    <subcellularLocation>
        <location evidence="1">Periplasm</location>
    </subcellularLocation>
</comment>
<keyword evidence="2" id="KW-0813">Transport</keyword>
<evidence type="ECO:0000313" key="10">
    <source>
        <dbReference type="EMBL" id="WZU68877.1"/>
    </source>
</evidence>
<dbReference type="GO" id="GO:0042597">
    <property type="term" value="C:periplasmic space"/>
    <property type="evidence" value="ECO:0007669"/>
    <property type="project" value="UniProtKB-SubCell"/>
</dbReference>
<dbReference type="EMBL" id="CP151767">
    <property type="protein sequence ID" value="WZU68877.1"/>
    <property type="molecule type" value="Genomic_DNA"/>
</dbReference>
<protein>
    <submittedName>
        <fullName evidence="10">Plastocyanin/azurin family copper-binding protein</fullName>
    </submittedName>
</protein>
<name>A0AAN0NLE8_9RHOB</name>
<feature type="domain" description="Blue (type 1) copper" evidence="9">
    <location>
        <begin position="39"/>
        <end position="113"/>
    </location>
</feature>
<evidence type="ECO:0000256" key="2">
    <source>
        <dbReference type="ARBA" id="ARBA00022448"/>
    </source>
</evidence>
<evidence type="ECO:0000256" key="6">
    <source>
        <dbReference type="ARBA" id="ARBA00023008"/>
    </source>
</evidence>
<evidence type="ECO:0000256" key="1">
    <source>
        <dbReference type="ARBA" id="ARBA00004418"/>
    </source>
</evidence>
<feature type="binding site" evidence="7">
    <location>
        <position position="104"/>
    </location>
    <ligand>
        <name>Cu cation</name>
        <dbReference type="ChEBI" id="CHEBI:23378"/>
    </ligand>
</feature>
<feature type="binding site" evidence="7">
    <location>
        <position position="101"/>
    </location>
    <ligand>
        <name>Cu cation</name>
        <dbReference type="ChEBI" id="CHEBI:23378"/>
    </ligand>
</feature>
<dbReference type="PRINTS" id="PR00155">
    <property type="entry name" value="AMICYANIN"/>
</dbReference>
<evidence type="ECO:0000256" key="4">
    <source>
        <dbReference type="ARBA" id="ARBA00022764"/>
    </source>
</evidence>
<dbReference type="PANTHER" id="PTHR36507">
    <property type="entry name" value="BLL1555 PROTEIN"/>
    <property type="match status" value="1"/>
</dbReference>
<evidence type="ECO:0000313" key="11">
    <source>
        <dbReference type="Proteomes" id="UP001470809"/>
    </source>
</evidence>
<dbReference type="AlphaFoldDB" id="A0AAN0NLE8"/>
<organism evidence="10 11">
    <name type="scientific">Yoonia rhodophyticola</name>
    <dbReference type="NCBI Taxonomy" id="3137370"/>
    <lineage>
        <taxon>Bacteria</taxon>
        <taxon>Pseudomonadati</taxon>
        <taxon>Pseudomonadota</taxon>
        <taxon>Alphaproteobacteria</taxon>
        <taxon>Rhodobacterales</taxon>
        <taxon>Paracoccaceae</taxon>
        <taxon>Yoonia</taxon>
    </lineage>
</organism>
<dbReference type="InterPro" id="IPR008972">
    <property type="entry name" value="Cupredoxin"/>
</dbReference>
<evidence type="ECO:0000256" key="7">
    <source>
        <dbReference type="PIRSR" id="PIRSR602386-1"/>
    </source>
</evidence>
<dbReference type="Proteomes" id="UP001470809">
    <property type="component" value="Chromosome"/>
</dbReference>
<feature type="chain" id="PRO_5042955246" evidence="8">
    <location>
        <begin position="29"/>
        <end position="114"/>
    </location>
</feature>
<keyword evidence="8" id="KW-0732">Signal</keyword>
<reference evidence="10 11" key="2">
    <citation type="submission" date="2024-08" db="EMBL/GenBank/DDBJ databases">
        <title>Phylogenomic analyses of a clade within the roseobacter group suggest taxonomic reassignments of species of the genera Aestuariivita, Citreicella, Loktanella, Nautella, Pelagibaca, Ruegeria, Thalassobius, Thiobacimonas and Tropicibacter, and the proposal o.</title>
        <authorList>
            <person name="Jeon C.O."/>
        </authorList>
    </citation>
    <scope>NUCLEOTIDE SEQUENCE [LARGE SCALE GENOMIC DNA]</scope>
    <source>
        <strain evidence="10 11">SS1-5</strain>
    </source>
</reference>